<organism evidence="2 3">
    <name type="scientific">Steinernema carpocapsae</name>
    <name type="common">Entomopathogenic nematode</name>
    <dbReference type="NCBI Taxonomy" id="34508"/>
    <lineage>
        <taxon>Eukaryota</taxon>
        <taxon>Metazoa</taxon>
        <taxon>Ecdysozoa</taxon>
        <taxon>Nematoda</taxon>
        <taxon>Chromadorea</taxon>
        <taxon>Rhabditida</taxon>
        <taxon>Tylenchina</taxon>
        <taxon>Panagrolaimomorpha</taxon>
        <taxon>Strongyloidoidea</taxon>
        <taxon>Steinernematidae</taxon>
        <taxon>Steinernema</taxon>
    </lineage>
</organism>
<dbReference type="AlphaFoldDB" id="A0A4U5MD13"/>
<feature type="chain" id="PRO_5020435895" evidence="1">
    <location>
        <begin position="24"/>
        <end position="72"/>
    </location>
</feature>
<comment type="caution">
    <text evidence="2">The sequence shown here is derived from an EMBL/GenBank/DDBJ whole genome shotgun (WGS) entry which is preliminary data.</text>
</comment>
<keyword evidence="1" id="KW-0732">Signal</keyword>
<name>A0A4U5MD13_STECR</name>
<evidence type="ECO:0000256" key="1">
    <source>
        <dbReference type="SAM" id="SignalP"/>
    </source>
</evidence>
<keyword evidence="3" id="KW-1185">Reference proteome</keyword>
<reference evidence="2 3" key="1">
    <citation type="journal article" date="2015" name="Genome Biol.">
        <title>Comparative genomics of Steinernema reveals deeply conserved gene regulatory networks.</title>
        <authorList>
            <person name="Dillman A.R."/>
            <person name="Macchietto M."/>
            <person name="Porter C.F."/>
            <person name="Rogers A."/>
            <person name="Williams B."/>
            <person name="Antoshechkin I."/>
            <person name="Lee M.M."/>
            <person name="Goodwin Z."/>
            <person name="Lu X."/>
            <person name="Lewis E.E."/>
            <person name="Goodrich-Blair H."/>
            <person name="Stock S.P."/>
            <person name="Adams B.J."/>
            <person name="Sternberg P.W."/>
            <person name="Mortazavi A."/>
        </authorList>
    </citation>
    <scope>NUCLEOTIDE SEQUENCE [LARGE SCALE GENOMIC DNA]</scope>
    <source>
        <strain evidence="2 3">ALL</strain>
    </source>
</reference>
<protein>
    <submittedName>
        <fullName evidence="2">Uncharacterized protein</fullName>
    </submittedName>
</protein>
<feature type="signal peptide" evidence="1">
    <location>
        <begin position="1"/>
        <end position="23"/>
    </location>
</feature>
<evidence type="ECO:0000313" key="3">
    <source>
        <dbReference type="Proteomes" id="UP000298663"/>
    </source>
</evidence>
<sequence length="72" mass="7970">MRLHIPLTFFGLALAMSAQLVWSKGIRIPSSFLTREKRMINDVFSGGSVKNASSGPRTRRSAVSRFVPSTVF</sequence>
<proteinExistence type="predicted"/>
<gene>
    <name evidence="2" type="ORF">L596_023232</name>
</gene>
<evidence type="ECO:0000313" key="2">
    <source>
        <dbReference type="EMBL" id="TKR67016.1"/>
    </source>
</evidence>
<reference evidence="2 3" key="2">
    <citation type="journal article" date="2019" name="G3 (Bethesda)">
        <title>Hybrid Assembly of the Genome of the Entomopathogenic Nematode Steinernema carpocapsae Identifies the X-Chromosome.</title>
        <authorList>
            <person name="Serra L."/>
            <person name="Macchietto M."/>
            <person name="Macias-Munoz A."/>
            <person name="McGill C.J."/>
            <person name="Rodriguez I.M."/>
            <person name="Rodriguez B."/>
            <person name="Murad R."/>
            <person name="Mortazavi A."/>
        </authorList>
    </citation>
    <scope>NUCLEOTIDE SEQUENCE [LARGE SCALE GENOMIC DNA]</scope>
    <source>
        <strain evidence="2 3">ALL</strain>
    </source>
</reference>
<dbReference type="Proteomes" id="UP000298663">
    <property type="component" value="Unassembled WGS sequence"/>
</dbReference>
<accession>A0A4U5MD13</accession>
<dbReference type="EMBL" id="AZBU02000008">
    <property type="protein sequence ID" value="TKR67016.1"/>
    <property type="molecule type" value="Genomic_DNA"/>
</dbReference>